<dbReference type="Pfam" id="PF13847">
    <property type="entry name" value="Methyltransf_31"/>
    <property type="match status" value="1"/>
</dbReference>
<sequence>MASFYDRRVPSSLIKRKDDFIRVSHLKKGMTVLIFCCGTGLELEEVIKKIGSEGRVIGIDLSEEMLKKAEERIKDKGWKNVVLIKADVTTFDWRDYL</sequence>
<feature type="domain" description="Methyltransferase" evidence="1">
    <location>
        <begin position="27"/>
        <end position="92"/>
    </location>
</feature>
<dbReference type="CDD" id="cd02440">
    <property type="entry name" value="AdoMet_MTases"/>
    <property type="match status" value="1"/>
</dbReference>
<protein>
    <recommendedName>
        <fullName evidence="1">Methyltransferase domain-containing protein</fullName>
    </recommendedName>
</protein>
<dbReference type="AlphaFoldDB" id="A0A0F9DHV6"/>
<evidence type="ECO:0000259" key="1">
    <source>
        <dbReference type="Pfam" id="PF13847"/>
    </source>
</evidence>
<reference evidence="2" key="1">
    <citation type="journal article" date="2015" name="Nature">
        <title>Complex archaea that bridge the gap between prokaryotes and eukaryotes.</title>
        <authorList>
            <person name="Spang A."/>
            <person name="Saw J.H."/>
            <person name="Jorgensen S.L."/>
            <person name="Zaremba-Niedzwiedzka K."/>
            <person name="Martijn J."/>
            <person name="Lind A.E."/>
            <person name="van Eijk R."/>
            <person name="Schleper C."/>
            <person name="Guy L."/>
            <person name="Ettema T.J."/>
        </authorList>
    </citation>
    <scope>NUCLEOTIDE SEQUENCE</scope>
</reference>
<comment type="caution">
    <text evidence="2">The sequence shown here is derived from an EMBL/GenBank/DDBJ whole genome shotgun (WGS) entry which is preliminary data.</text>
</comment>
<evidence type="ECO:0000313" key="2">
    <source>
        <dbReference type="EMBL" id="KKL11593.1"/>
    </source>
</evidence>
<dbReference type="Gene3D" id="3.40.50.150">
    <property type="entry name" value="Vaccinia Virus protein VP39"/>
    <property type="match status" value="1"/>
</dbReference>
<feature type="non-terminal residue" evidence="2">
    <location>
        <position position="97"/>
    </location>
</feature>
<dbReference type="SUPFAM" id="SSF53335">
    <property type="entry name" value="S-adenosyl-L-methionine-dependent methyltransferases"/>
    <property type="match status" value="1"/>
</dbReference>
<name>A0A0F9DHV6_9ZZZZ</name>
<organism evidence="2">
    <name type="scientific">marine sediment metagenome</name>
    <dbReference type="NCBI Taxonomy" id="412755"/>
    <lineage>
        <taxon>unclassified sequences</taxon>
        <taxon>metagenomes</taxon>
        <taxon>ecological metagenomes</taxon>
    </lineage>
</organism>
<dbReference type="EMBL" id="LAZR01041587">
    <property type="protein sequence ID" value="KKL11593.1"/>
    <property type="molecule type" value="Genomic_DNA"/>
</dbReference>
<accession>A0A0F9DHV6</accession>
<proteinExistence type="predicted"/>
<dbReference type="InterPro" id="IPR025714">
    <property type="entry name" value="Methyltranfer_dom"/>
</dbReference>
<dbReference type="InterPro" id="IPR029063">
    <property type="entry name" value="SAM-dependent_MTases_sf"/>
</dbReference>
<gene>
    <name evidence="2" type="ORF">LCGC14_2544230</name>
</gene>